<evidence type="ECO:0000313" key="3">
    <source>
        <dbReference type="Proteomes" id="UP000233766"/>
    </source>
</evidence>
<protein>
    <submittedName>
        <fullName evidence="2">Uncharacterized protein</fullName>
    </submittedName>
</protein>
<feature type="region of interest" description="Disordered" evidence="1">
    <location>
        <begin position="88"/>
        <end position="128"/>
    </location>
</feature>
<evidence type="ECO:0000256" key="1">
    <source>
        <dbReference type="SAM" id="MobiDB-lite"/>
    </source>
</evidence>
<dbReference type="AlphaFoldDB" id="A0A2N3VCX0"/>
<sequence length="128" mass="14804">MADSLVSYLRRQPHARKMLEILGTVGSMWDYELRERTYAGGSCPFGIAFGGLLNRDMVWVQGHHLYRRRVGITMRGRRELVRWRTSERAAHSRCLPAADAKSASGGPPVRFDQFETHQYQRTRRPKTN</sequence>
<dbReference type="EMBL" id="PJMW01000002">
    <property type="protein sequence ID" value="PKV79483.1"/>
    <property type="molecule type" value="Genomic_DNA"/>
</dbReference>
<organism evidence="2 3">
    <name type="scientific">Nocardia fluminea</name>
    <dbReference type="NCBI Taxonomy" id="134984"/>
    <lineage>
        <taxon>Bacteria</taxon>
        <taxon>Bacillati</taxon>
        <taxon>Actinomycetota</taxon>
        <taxon>Actinomycetes</taxon>
        <taxon>Mycobacteriales</taxon>
        <taxon>Nocardiaceae</taxon>
        <taxon>Nocardia</taxon>
    </lineage>
</organism>
<name>A0A2N3VCX0_9NOCA</name>
<gene>
    <name evidence="2" type="ORF">ATK86_3877</name>
</gene>
<reference evidence="2 3" key="1">
    <citation type="submission" date="2017-12" db="EMBL/GenBank/DDBJ databases">
        <title>Sequencing the genomes of 1000 Actinobacteria strains.</title>
        <authorList>
            <person name="Klenk H.-P."/>
        </authorList>
    </citation>
    <scope>NUCLEOTIDE SEQUENCE [LARGE SCALE GENOMIC DNA]</scope>
    <source>
        <strain evidence="2 3">DSM 44489</strain>
    </source>
</reference>
<comment type="caution">
    <text evidence="2">The sequence shown here is derived from an EMBL/GenBank/DDBJ whole genome shotgun (WGS) entry which is preliminary data.</text>
</comment>
<accession>A0A2N3VCX0</accession>
<proteinExistence type="predicted"/>
<keyword evidence="3" id="KW-1185">Reference proteome</keyword>
<dbReference type="Proteomes" id="UP000233766">
    <property type="component" value="Unassembled WGS sequence"/>
</dbReference>
<evidence type="ECO:0000313" key="2">
    <source>
        <dbReference type="EMBL" id="PKV79483.1"/>
    </source>
</evidence>